<evidence type="ECO:0000313" key="3">
    <source>
        <dbReference type="Proteomes" id="UP001642900"/>
    </source>
</evidence>
<feature type="chain" id="PRO_5026287868" evidence="1">
    <location>
        <begin position="22"/>
        <end position="123"/>
    </location>
</feature>
<gene>
    <name evidence="2" type="ORF">G6N73_14520</name>
</gene>
<keyword evidence="3" id="KW-1185">Reference proteome</keyword>
<proteinExistence type="predicted"/>
<accession>A0A6G4WDR2</accession>
<dbReference type="InterPro" id="IPR025145">
    <property type="entry name" value="DUF4087"/>
</dbReference>
<sequence length="123" mass="13127">MRPFLGIICLCLIGWSLPAAAAEKRCGWYGNPAPGDMLLTDRDGDWWITGGGEGAYAKGLDNVPQMSDRGFIATGVPGSGRGFNCACLTVETNARTQRITRVISGQILPLAQCRNDRSLPSPS</sequence>
<name>A0A6G4WDR2_9HYPH</name>
<protein>
    <submittedName>
        <fullName evidence="2">DUF4087 domain-containing protein</fullName>
    </submittedName>
</protein>
<dbReference type="AlphaFoldDB" id="A0A6G4WDR2"/>
<keyword evidence="1" id="KW-0732">Signal</keyword>
<feature type="signal peptide" evidence="1">
    <location>
        <begin position="1"/>
        <end position="21"/>
    </location>
</feature>
<comment type="caution">
    <text evidence="2">The sequence shown here is derived from an EMBL/GenBank/DDBJ whole genome shotgun (WGS) entry which is preliminary data.</text>
</comment>
<reference evidence="2 3" key="1">
    <citation type="submission" date="2020-02" db="EMBL/GenBank/DDBJ databases">
        <title>Genome sequence of strain CCNWXJ40-4.</title>
        <authorList>
            <person name="Gao J."/>
            <person name="Sun J."/>
        </authorList>
    </citation>
    <scope>NUCLEOTIDE SEQUENCE [LARGE SCALE GENOMIC DNA]</scope>
    <source>
        <strain evidence="2 3">CCNWXJ 40-4</strain>
    </source>
</reference>
<organism evidence="2 3">
    <name type="scientific">Allomesorhizobium camelthorni</name>
    <dbReference type="NCBI Taxonomy" id="475069"/>
    <lineage>
        <taxon>Bacteria</taxon>
        <taxon>Pseudomonadati</taxon>
        <taxon>Pseudomonadota</taxon>
        <taxon>Alphaproteobacteria</taxon>
        <taxon>Hyphomicrobiales</taxon>
        <taxon>Phyllobacteriaceae</taxon>
        <taxon>Allomesorhizobium</taxon>
    </lineage>
</organism>
<dbReference type="EMBL" id="JAAKZF010000017">
    <property type="protein sequence ID" value="NGO52376.1"/>
    <property type="molecule type" value="Genomic_DNA"/>
</dbReference>
<evidence type="ECO:0000256" key="1">
    <source>
        <dbReference type="SAM" id="SignalP"/>
    </source>
</evidence>
<evidence type="ECO:0000313" key="2">
    <source>
        <dbReference type="EMBL" id="NGO52376.1"/>
    </source>
</evidence>
<dbReference type="Pfam" id="PF13316">
    <property type="entry name" value="DUF4087"/>
    <property type="match status" value="1"/>
</dbReference>
<dbReference type="Proteomes" id="UP001642900">
    <property type="component" value="Unassembled WGS sequence"/>
</dbReference>